<dbReference type="Pfam" id="PF08240">
    <property type="entry name" value="ADH_N"/>
    <property type="match status" value="1"/>
</dbReference>
<sequence>MKGWLFSGTNKPLELIEKEDPKAIPGQVVIEVKAAGLCHSDVAALQDPGWMPLFPNGPVIMGHEFAGVIIEVGEGVEGFKVGDRIGANPMNRETKVTAGYTYDGGYAEKVRVPADQCVIIPEGVSFVEGAASTDAGITAYRAIFSIGQAKEGTKLGIIGVGGLGQFALQMALIKGCEVYATDISPEARKLAEELGAHKVYDTILNMKEAECDVIVDFAGFGQTTSDALEAIRPQGTVVIVGMGKLESNINTYLMITKEIKLLGSNGGSVEDLKGVYDCFTTGKMNPELITIPFAEIDKGLEKLKNHEVKGRLVAVFEKEK</sequence>
<evidence type="ECO:0000256" key="1">
    <source>
        <dbReference type="ARBA" id="ARBA00001947"/>
    </source>
</evidence>
<evidence type="ECO:0000256" key="6">
    <source>
        <dbReference type="ARBA" id="ARBA00022833"/>
    </source>
</evidence>
<dbReference type="InterPro" id="IPR013149">
    <property type="entry name" value="ADH-like_C"/>
</dbReference>
<dbReference type="EC" id="1.1.1.1" evidence="3"/>
<evidence type="ECO:0000256" key="4">
    <source>
        <dbReference type="ARBA" id="ARBA00016352"/>
    </source>
</evidence>
<dbReference type="Gene3D" id="3.90.180.10">
    <property type="entry name" value="Medium-chain alcohol dehydrogenases, catalytic domain"/>
    <property type="match status" value="1"/>
</dbReference>
<evidence type="ECO:0000256" key="9">
    <source>
        <dbReference type="ARBA" id="ARBA00049243"/>
    </source>
</evidence>
<organism evidence="12 13">
    <name type="scientific">Solibacillus merdavium</name>
    <dbReference type="NCBI Taxonomy" id="2762218"/>
    <lineage>
        <taxon>Bacteria</taxon>
        <taxon>Bacillati</taxon>
        <taxon>Bacillota</taxon>
        <taxon>Bacilli</taxon>
        <taxon>Bacillales</taxon>
        <taxon>Caryophanaceae</taxon>
        <taxon>Solibacillus</taxon>
    </lineage>
</organism>
<keyword evidence="13" id="KW-1185">Reference proteome</keyword>
<dbReference type="InterPro" id="IPR011032">
    <property type="entry name" value="GroES-like_sf"/>
</dbReference>
<evidence type="ECO:0000259" key="11">
    <source>
        <dbReference type="SMART" id="SM00829"/>
    </source>
</evidence>
<dbReference type="SUPFAM" id="SSF51735">
    <property type="entry name" value="NAD(P)-binding Rossmann-fold domains"/>
    <property type="match status" value="1"/>
</dbReference>
<dbReference type="InterPro" id="IPR036291">
    <property type="entry name" value="NAD(P)-bd_dom_sf"/>
</dbReference>
<feature type="domain" description="Enoyl reductase (ER)" evidence="11">
    <location>
        <begin position="8"/>
        <end position="314"/>
    </location>
</feature>
<comment type="similarity">
    <text evidence="2 10">Belongs to the zinc-containing alcohol dehydrogenase family.</text>
</comment>
<dbReference type="PANTHER" id="PTHR42940:SF8">
    <property type="entry name" value="VACUOLAR PROTEIN SORTING-ASSOCIATED PROTEIN 11"/>
    <property type="match status" value="1"/>
</dbReference>
<dbReference type="Pfam" id="PF00107">
    <property type="entry name" value="ADH_zinc_N"/>
    <property type="match status" value="1"/>
</dbReference>
<comment type="caution">
    <text evidence="12">The sequence shown here is derived from an EMBL/GenBank/DDBJ whole genome shotgun (WGS) entry which is preliminary data.</text>
</comment>
<dbReference type="PROSITE" id="PS00065">
    <property type="entry name" value="D_2_HYDROXYACID_DH_1"/>
    <property type="match status" value="1"/>
</dbReference>
<dbReference type="InterPro" id="IPR002328">
    <property type="entry name" value="ADH_Zn_CS"/>
</dbReference>
<comment type="catalytic activity">
    <reaction evidence="8">
        <text>a secondary alcohol + NAD(+) = a ketone + NADH + H(+)</text>
        <dbReference type="Rhea" id="RHEA:10740"/>
        <dbReference type="ChEBI" id="CHEBI:15378"/>
        <dbReference type="ChEBI" id="CHEBI:17087"/>
        <dbReference type="ChEBI" id="CHEBI:35681"/>
        <dbReference type="ChEBI" id="CHEBI:57540"/>
        <dbReference type="ChEBI" id="CHEBI:57945"/>
        <dbReference type="EC" id="1.1.1.1"/>
    </reaction>
</comment>
<dbReference type="PROSITE" id="PS00059">
    <property type="entry name" value="ADH_ZINC"/>
    <property type="match status" value="1"/>
</dbReference>
<dbReference type="SUPFAM" id="SSF50129">
    <property type="entry name" value="GroES-like"/>
    <property type="match status" value="1"/>
</dbReference>
<dbReference type="Proteomes" id="UP000600565">
    <property type="component" value="Unassembled WGS sequence"/>
</dbReference>
<proteinExistence type="inferred from homology"/>
<keyword evidence="5 10" id="KW-0479">Metal-binding</keyword>
<keyword evidence="6 10" id="KW-0862">Zinc</keyword>
<evidence type="ECO:0000256" key="5">
    <source>
        <dbReference type="ARBA" id="ARBA00022723"/>
    </source>
</evidence>
<protein>
    <recommendedName>
        <fullName evidence="4">Alcohol dehydrogenase</fullName>
        <ecNumber evidence="3">1.1.1.1</ecNumber>
    </recommendedName>
</protein>
<dbReference type="PANTHER" id="PTHR42940">
    <property type="entry name" value="ALCOHOL DEHYDROGENASE 1-RELATED"/>
    <property type="match status" value="1"/>
</dbReference>
<name>A0ABR8XR78_9BACL</name>
<reference evidence="12 13" key="1">
    <citation type="submission" date="2020-08" db="EMBL/GenBank/DDBJ databases">
        <title>A Genomic Blueprint of the Chicken Gut Microbiome.</title>
        <authorList>
            <person name="Gilroy R."/>
            <person name="Ravi A."/>
            <person name="Getino M."/>
            <person name="Pursley I."/>
            <person name="Horton D.L."/>
            <person name="Alikhan N.-F."/>
            <person name="Baker D."/>
            <person name="Gharbi K."/>
            <person name="Hall N."/>
            <person name="Watson M."/>
            <person name="Adriaenssens E.M."/>
            <person name="Foster-Nyarko E."/>
            <person name="Jarju S."/>
            <person name="Secka A."/>
            <person name="Antonio M."/>
            <person name="Oren A."/>
            <person name="Chaudhuri R."/>
            <person name="La Ragione R.M."/>
            <person name="Hildebrand F."/>
            <person name="Pallen M.J."/>
        </authorList>
    </citation>
    <scope>NUCLEOTIDE SEQUENCE [LARGE SCALE GENOMIC DNA]</scope>
    <source>
        <strain evidence="12 13">Sa1YVA6</strain>
    </source>
</reference>
<accession>A0ABR8XR78</accession>
<evidence type="ECO:0000256" key="10">
    <source>
        <dbReference type="RuleBase" id="RU361277"/>
    </source>
</evidence>
<dbReference type="SMART" id="SM00829">
    <property type="entry name" value="PKS_ER"/>
    <property type="match status" value="1"/>
</dbReference>
<dbReference type="InterPro" id="IPR020843">
    <property type="entry name" value="ER"/>
</dbReference>
<keyword evidence="7" id="KW-0560">Oxidoreductase</keyword>
<evidence type="ECO:0000256" key="3">
    <source>
        <dbReference type="ARBA" id="ARBA00013190"/>
    </source>
</evidence>
<evidence type="ECO:0000313" key="13">
    <source>
        <dbReference type="Proteomes" id="UP000600565"/>
    </source>
</evidence>
<gene>
    <name evidence="12" type="ORF">H9632_15335</name>
</gene>
<dbReference type="InterPro" id="IPR029752">
    <property type="entry name" value="D-isomer_DH_CS1"/>
</dbReference>
<comment type="catalytic activity">
    <reaction evidence="9">
        <text>a primary alcohol + NAD(+) = an aldehyde + NADH + H(+)</text>
        <dbReference type="Rhea" id="RHEA:10736"/>
        <dbReference type="ChEBI" id="CHEBI:15378"/>
        <dbReference type="ChEBI" id="CHEBI:15734"/>
        <dbReference type="ChEBI" id="CHEBI:17478"/>
        <dbReference type="ChEBI" id="CHEBI:57540"/>
        <dbReference type="ChEBI" id="CHEBI:57945"/>
        <dbReference type="EC" id="1.1.1.1"/>
    </reaction>
</comment>
<dbReference type="RefSeq" id="WP_191704942.1">
    <property type="nucleotide sequence ID" value="NZ_JACSPW010000016.1"/>
</dbReference>
<dbReference type="InterPro" id="IPR013154">
    <property type="entry name" value="ADH-like_N"/>
</dbReference>
<dbReference type="EMBL" id="JACSPW010000016">
    <property type="protein sequence ID" value="MBD8034444.1"/>
    <property type="molecule type" value="Genomic_DNA"/>
</dbReference>
<evidence type="ECO:0000256" key="7">
    <source>
        <dbReference type="ARBA" id="ARBA00023002"/>
    </source>
</evidence>
<evidence type="ECO:0000256" key="2">
    <source>
        <dbReference type="ARBA" id="ARBA00008072"/>
    </source>
</evidence>
<comment type="cofactor">
    <cofactor evidence="1 10">
        <name>Zn(2+)</name>
        <dbReference type="ChEBI" id="CHEBI:29105"/>
    </cofactor>
</comment>
<dbReference type="CDD" id="cd08254">
    <property type="entry name" value="hydroxyacyl_CoA_DH"/>
    <property type="match status" value="1"/>
</dbReference>
<evidence type="ECO:0000256" key="8">
    <source>
        <dbReference type="ARBA" id="ARBA00049164"/>
    </source>
</evidence>
<evidence type="ECO:0000313" key="12">
    <source>
        <dbReference type="EMBL" id="MBD8034444.1"/>
    </source>
</evidence>